<organism evidence="3 4">
    <name type="scientific">Oncorhynchus mykiss</name>
    <name type="common">Rainbow trout</name>
    <name type="synonym">Salmo gairdneri</name>
    <dbReference type="NCBI Taxonomy" id="8022"/>
    <lineage>
        <taxon>Eukaryota</taxon>
        <taxon>Metazoa</taxon>
        <taxon>Chordata</taxon>
        <taxon>Craniata</taxon>
        <taxon>Vertebrata</taxon>
        <taxon>Euteleostomi</taxon>
        <taxon>Actinopterygii</taxon>
        <taxon>Neopterygii</taxon>
        <taxon>Teleostei</taxon>
        <taxon>Protacanthopterygii</taxon>
        <taxon>Salmoniformes</taxon>
        <taxon>Salmonidae</taxon>
        <taxon>Salmoninae</taxon>
        <taxon>Oncorhynchus</taxon>
    </lineage>
</organism>
<evidence type="ECO:0000259" key="2">
    <source>
        <dbReference type="PROSITE" id="PS50200"/>
    </source>
</evidence>
<feature type="domain" description="FERM" evidence="1">
    <location>
        <begin position="12"/>
        <end position="197"/>
    </location>
</feature>
<dbReference type="AlphaFoldDB" id="A0A8C7R7F2"/>
<keyword evidence="4" id="KW-1185">Reference proteome</keyword>
<accession>A0A8C7R7F2</accession>
<dbReference type="PROSITE" id="PS50057">
    <property type="entry name" value="FERM_3"/>
    <property type="match status" value="1"/>
</dbReference>
<dbReference type="InterPro" id="IPR029071">
    <property type="entry name" value="Ubiquitin-like_domsf"/>
</dbReference>
<protein>
    <recommendedName>
        <fullName evidence="5">FERM domain-containing protein</fullName>
    </recommendedName>
</protein>
<dbReference type="Gene3D" id="3.10.20.90">
    <property type="entry name" value="Phosphatidylinositol 3-kinase Catalytic Subunit, Chain A, domain 1"/>
    <property type="match status" value="1"/>
</dbReference>
<evidence type="ECO:0008006" key="5">
    <source>
        <dbReference type="Google" id="ProtNLM"/>
    </source>
</evidence>
<dbReference type="InterPro" id="IPR014352">
    <property type="entry name" value="FERM/acyl-CoA-bd_prot_sf"/>
</dbReference>
<evidence type="ECO:0000313" key="4">
    <source>
        <dbReference type="Proteomes" id="UP000694395"/>
    </source>
</evidence>
<dbReference type="Proteomes" id="UP000694395">
    <property type="component" value="Chromosome 14"/>
</dbReference>
<feature type="domain" description="Ras-associating" evidence="2">
    <location>
        <begin position="13"/>
        <end position="69"/>
    </location>
</feature>
<dbReference type="Ensembl" id="ENSOMYT00000050518.2">
    <property type="protein sequence ID" value="ENSOMYP00000046441.2"/>
    <property type="gene ID" value="ENSOMYG00000021181.2"/>
</dbReference>
<reference evidence="3" key="1">
    <citation type="submission" date="2020-07" db="EMBL/GenBank/DDBJ databases">
        <title>A long reads based de novo assembly of the rainbow trout Arlee double haploid line genome.</title>
        <authorList>
            <person name="Gao G."/>
            <person name="Palti Y."/>
        </authorList>
    </citation>
    <scope>NUCLEOTIDE SEQUENCE [LARGE SCALE GENOMIC DNA]</scope>
</reference>
<reference evidence="3" key="3">
    <citation type="submission" date="2025-09" db="UniProtKB">
        <authorList>
            <consortium name="Ensembl"/>
        </authorList>
    </citation>
    <scope>IDENTIFICATION</scope>
</reference>
<name>A0A8C7R7F2_ONCMY</name>
<dbReference type="GeneTree" id="ENSGT00950000183035"/>
<reference evidence="3" key="2">
    <citation type="submission" date="2025-08" db="UniProtKB">
        <authorList>
            <consortium name="Ensembl"/>
        </authorList>
    </citation>
    <scope>IDENTIFICATION</scope>
</reference>
<evidence type="ECO:0000313" key="3">
    <source>
        <dbReference type="Ensembl" id="ENSOMYP00000046441.2"/>
    </source>
</evidence>
<sequence length="197" mass="23154">MLKDDSLLLIPNVLKVFLENGQIKSFTFDSRTTVRDVISSLQDRLSLRYIEHFALVLESGGLDQNQRLHLLQENQPLSHVVHRTYFQGMKCLFRICFFPKDPADLLRRDPAAFEYLYIQVWIQPAGTSTYRYGYSLQVPLNTGMDTACRYIYIQVWIQPSSTSTYRYGYSLHVHLHTGMDTACRYLYIQVWIQYLYS</sequence>
<proteinExistence type="predicted"/>
<dbReference type="PANTHER" id="PTHR46221:SF1">
    <property type="entry name" value="FERM AND PDZ DOMAIN-CONTAINING PROTEIN 3"/>
    <property type="match status" value="1"/>
</dbReference>
<evidence type="ECO:0000259" key="1">
    <source>
        <dbReference type="PROSITE" id="PS50057"/>
    </source>
</evidence>
<dbReference type="Pfam" id="PF21989">
    <property type="entry name" value="RA_2"/>
    <property type="match status" value="1"/>
</dbReference>
<dbReference type="PROSITE" id="PS50200">
    <property type="entry name" value="RA"/>
    <property type="match status" value="1"/>
</dbReference>
<dbReference type="GO" id="GO:0007165">
    <property type="term" value="P:signal transduction"/>
    <property type="evidence" value="ECO:0007669"/>
    <property type="project" value="InterPro"/>
</dbReference>
<dbReference type="CDD" id="cd17169">
    <property type="entry name" value="FERM_F1_FRMPD3"/>
    <property type="match status" value="1"/>
</dbReference>
<dbReference type="InterPro" id="IPR000299">
    <property type="entry name" value="FERM_domain"/>
</dbReference>
<dbReference type="Gene3D" id="1.20.80.10">
    <property type="match status" value="1"/>
</dbReference>
<dbReference type="PANTHER" id="PTHR46221">
    <property type="entry name" value="FERM AND PDZ DOMAIN-CONTAINING PROTEIN FAMILY MEMBER"/>
    <property type="match status" value="1"/>
</dbReference>
<dbReference type="InterPro" id="IPR000159">
    <property type="entry name" value="RA_dom"/>
</dbReference>
<dbReference type="SUPFAM" id="SSF54236">
    <property type="entry name" value="Ubiquitin-like"/>
    <property type="match status" value="1"/>
</dbReference>